<evidence type="ECO:0000313" key="1">
    <source>
        <dbReference type="EMBL" id="PMD46897.1"/>
    </source>
</evidence>
<gene>
    <name evidence="1" type="ORF">L207DRAFT_577739</name>
</gene>
<dbReference type="Proteomes" id="UP000235786">
    <property type="component" value="Unassembled WGS sequence"/>
</dbReference>
<reference evidence="1 2" key="1">
    <citation type="submission" date="2016-04" db="EMBL/GenBank/DDBJ databases">
        <title>A degradative enzymes factory behind the ericoid mycorrhizal symbiosis.</title>
        <authorList>
            <consortium name="DOE Joint Genome Institute"/>
            <person name="Martino E."/>
            <person name="Morin E."/>
            <person name="Grelet G."/>
            <person name="Kuo A."/>
            <person name="Kohler A."/>
            <person name="Daghino S."/>
            <person name="Barry K."/>
            <person name="Choi C."/>
            <person name="Cichocki N."/>
            <person name="Clum A."/>
            <person name="Copeland A."/>
            <person name="Hainaut M."/>
            <person name="Haridas S."/>
            <person name="Labutti K."/>
            <person name="Lindquist E."/>
            <person name="Lipzen A."/>
            <person name="Khouja H.-R."/>
            <person name="Murat C."/>
            <person name="Ohm R."/>
            <person name="Olson A."/>
            <person name="Spatafora J."/>
            <person name="Veneault-Fourrey C."/>
            <person name="Henrissat B."/>
            <person name="Grigoriev I."/>
            <person name="Martin F."/>
            <person name="Perotto S."/>
        </authorList>
    </citation>
    <scope>NUCLEOTIDE SEQUENCE [LARGE SCALE GENOMIC DNA]</scope>
    <source>
        <strain evidence="1 2">F</strain>
    </source>
</reference>
<dbReference type="AlphaFoldDB" id="A0A2J6S806"/>
<sequence>MMRRGSKKASKRLQQSQAIFKPSMTELCRVAESRFHTAIAINQRAPGEFEAEVRKEQQNLWRVGATTKSDIRVSILSIILDFLAGNRKSDGASGPSIRELALRQLDRDMVSDSQNEGTWERHYQNRHARLVKAGREDSEEAEKLTIMIETLSLYGAKGVFVNNEYTPSNAGGSEGRDKREWFFGAEMA</sequence>
<evidence type="ECO:0000313" key="2">
    <source>
        <dbReference type="Proteomes" id="UP000235786"/>
    </source>
</evidence>
<accession>A0A2J6S806</accession>
<dbReference type="EMBL" id="KZ613939">
    <property type="protein sequence ID" value="PMD46897.1"/>
    <property type="molecule type" value="Genomic_DNA"/>
</dbReference>
<organism evidence="1 2">
    <name type="scientific">Hyaloscypha variabilis (strain UAMH 11265 / GT02V1 / F)</name>
    <name type="common">Meliniomyces variabilis</name>
    <dbReference type="NCBI Taxonomy" id="1149755"/>
    <lineage>
        <taxon>Eukaryota</taxon>
        <taxon>Fungi</taxon>
        <taxon>Dikarya</taxon>
        <taxon>Ascomycota</taxon>
        <taxon>Pezizomycotina</taxon>
        <taxon>Leotiomycetes</taxon>
        <taxon>Helotiales</taxon>
        <taxon>Hyaloscyphaceae</taxon>
        <taxon>Hyaloscypha</taxon>
        <taxon>Hyaloscypha variabilis</taxon>
    </lineage>
</organism>
<proteinExistence type="predicted"/>
<dbReference type="OrthoDB" id="3560205at2759"/>
<keyword evidence="2" id="KW-1185">Reference proteome</keyword>
<protein>
    <submittedName>
        <fullName evidence="1">Uncharacterized protein</fullName>
    </submittedName>
</protein>
<name>A0A2J6S806_HYAVF</name>